<dbReference type="SUPFAM" id="SSF53474">
    <property type="entry name" value="alpha/beta-Hydrolases"/>
    <property type="match status" value="1"/>
</dbReference>
<gene>
    <name evidence="7" type="ORF">KUF71_020394</name>
</gene>
<dbReference type="EMBL" id="JAHWGI010000180">
    <property type="protein sequence ID" value="KAK3910580.1"/>
    <property type="molecule type" value="Genomic_DNA"/>
</dbReference>
<dbReference type="Gene3D" id="3.40.50.1820">
    <property type="entry name" value="alpha/beta hydrolase"/>
    <property type="match status" value="1"/>
</dbReference>
<feature type="compositionally biased region" description="Low complexity" evidence="5">
    <location>
        <begin position="41"/>
        <end position="50"/>
    </location>
</feature>
<keyword evidence="3" id="KW-0964">Secreted</keyword>
<feature type="non-terminal residue" evidence="7">
    <location>
        <position position="1"/>
    </location>
</feature>
<dbReference type="AlphaFoldDB" id="A0AAE1L8V5"/>
<comment type="subcellular location">
    <subcellularLocation>
        <location evidence="1">Secreted</location>
    </subcellularLocation>
</comment>
<evidence type="ECO:0000256" key="3">
    <source>
        <dbReference type="ARBA" id="ARBA00022525"/>
    </source>
</evidence>
<sequence length="413" mass="43776">YTGGSTGYSTFAGTFAGYSNGYESGTQRTSVFADRLLTSPGSSTLSRSSTVTGPAELTSAVPPSGGSATKPASPWQMLRPSSVVALAEGAGKFFVRAFRAFSASPSETVRFDLFTRDQQTNPTRIYARKRDSVEQSTFDPSKPTKILIHGFLSHQGPSSGGDALKNAFLAAQDCNVITVDWSGADTREYSSAVKLAVPKVAAEVAELLRLLAAQGMSLDDVHLVGHSLGGQIAGAAGSQVLGPATAGRITALDPAGPLFENRDPSHRLDPSDAAFVDVIHTDGGHLGYAGPTGHADFYPEGGMHVQPGCGKDSVGLCSHCLAYDVIIDALRRPGATVFRSCSSWKAYQSGECEAGSKAVMGIYTDPRTRGSFFHRRTMPVREELRKAGDRDLVEIFTFRNNAEGRDGVMILHC</sequence>
<dbReference type="InterPro" id="IPR000734">
    <property type="entry name" value="TAG_lipase"/>
</dbReference>
<evidence type="ECO:0000256" key="2">
    <source>
        <dbReference type="ARBA" id="ARBA00010701"/>
    </source>
</evidence>
<evidence type="ECO:0000313" key="7">
    <source>
        <dbReference type="EMBL" id="KAK3910580.1"/>
    </source>
</evidence>
<name>A0AAE1L8V5_9NEOP</name>
<evidence type="ECO:0000313" key="8">
    <source>
        <dbReference type="Proteomes" id="UP001219518"/>
    </source>
</evidence>
<feature type="region of interest" description="Disordered" evidence="5">
    <location>
        <begin position="41"/>
        <end position="74"/>
    </location>
</feature>
<dbReference type="GO" id="GO:0016298">
    <property type="term" value="F:lipase activity"/>
    <property type="evidence" value="ECO:0007669"/>
    <property type="project" value="InterPro"/>
</dbReference>
<accession>A0AAE1L8V5</accession>
<dbReference type="GO" id="GO:0017171">
    <property type="term" value="F:serine hydrolase activity"/>
    <property type="evidence" value="ECO:0007669"/>
    <property type="project" value="TreeGrafter"/>
</dbReference>
<evidence type="ECO:0000256" key="5">
    <source>
        <dbReference type="SAM" id="MobiDB-lite"/>
    </source>
</evidence>
<reference evidence="7" key="2">
    <citation type="journal article" date="2023" name="BMC Genomics">
        <title>Pest status, molecular evolution, and epigenetic factors derived from the genome assembly of Frankliniella fusca, a thysanopteran phytovirus vector.</title>
        <authorList>
            <person name="Catto M.A."/>
            <person name="Labadie P.E."/>
            <person name="Jacobson A.L."/>
            <person name="Kennedy G.G."/>
            <person name="Srinivasan R."/>
            <person name="Hunt B.G."/>
        </authorList>
    </citation>
    <scope>NUCLEOTIDE SEQUENCE</scope>
    <source>
        <strain evidence="7">PL_HMW_Pooled</strain>
    </source>
</reference>
<comment type="caution">
    <text evidence="7">The sequence shown here is derived from an EMBL/GenBank/DDBJ whole genome shotgun (WGS) entry which is preliminary data.</text>
</comment>
<dbReference type="GO" id="GO:0016042">
    <property type="term" value="P:lipid catabolic process"/>
    <property type="evidence" value="ECO:0007669"/>
    <property type="project" value="TreeGrafter"/>
</dbReference>
<evidence type="ECO:0000256" key="4">
    <source>
        <dbReference type="RuleBase" id="RU004262"/>
    </source>
</evidence>
<dbReference type="InterPro" id="IPR029058">
    <property type="entry name" value="AB_hydrolase_fold"/>
</dbReference>
<evidence type="ECO:0000259" key="6">
    <source>
        <dbReference type="Pfam" id="PF00151"/>
    </source>
</evidence>
<dbReference type="PANTHER" id="PTHR11610:SF173">
    <property type="entry name" value="LIPASE DOMAIN-CONTAINING PROTEIN-RELATED"/>
    <property type="match status" value="1"/>
</dbReference>
<dbReference type="Pfam" id="PF00151">
    <property type="entry name" value="Lipase"/>
    <property type="match status" value="1"/>
</dbReference>
<organism evidence="7 8">
    <name type="scientific">Frankliniella fusca</name>
    <dbReference type="NCBI Taxonomy" id="407009"/>
    <lineage>
        <taxon>Eukaryota</taxon>
        <taxon>Metazoa</taxon>
        <taxon>Ecdysozoa</taxon>
        <taxon>Arthropoda</taxon>
        <taxon>Hexapoda</taxon>
        <taxon>Insecta</taxon>
        <taxon>Pterygota</taxon>
        <taxon>Neoptera</taxon>
        <taxon>Paraneoptera</taxon>
        <taxon>Thysanoptera</taxon>
        <taxon>Terebrantia</taxon>
        <taxon>Thripoidea</taxon>
        <taxon>Thripidae</taxon>
        <taxon>Frankliniella</taxon>
    </lineage>
</organism>
<dbReference type="PANTHER" id="PTHR11610">
    <property type="entry name" value="LIPASE"/>
    <property type="match status" value="1"/>
</dbReference>
<dbReference type="GO" id="GO:0005615">
    <property type="term" value="C:extracellular space"/>
    <property type="evidence" value="ECO:0007669"/>
    <property type="project" value="TreeGrafter"/>
</dbReference>
<comment type="similarity">
    <text evidence="2 4">Belongs to the AB hydrolase superfamily. Lipase family.</text>
</comment>
<reference evidence="7" key="1">
    <citation type="submission" date="2021-07" db="EMBL/GenBank/DDBJ databases">
        <authorList>
            <person name="Catto M.A."/>
            <person name="Jacobson A."/>
            <person name="Kennedy G."/>
            <person name="Labadie P."/>
            <person name="Hunt B.G."/>
            <person name="Srinivasan R."/>
        </authorList>
    </citation>
    <scope>NUCLEOTIDE SEQUENCE</scope>
    <source>
        <strain evidence="7">PL_HMW_Pooled</strain>
        <tissue evidence="7">Head</tissue>
    </source>
</reference>
<feature type="domain" description="Lipase" evidence="6">
    <location>
        <begin position="107"/>
        <end position="365"/>
    </location>
</feature>
<proteinExistence type="inferred from homology"/>
<dbReference type="InterPro" id="IPR033906">
    <property type="entry name" value="Lipase_N"/>
</dbReference>
<dbReference type="CDD" id="cd00707">
    <property type="entry name" value="Pancreat_lipase_like"/>
    <property type="match status" value="1"/>
</dbReference>
<dbReference type="InterPro" id="IPR013818">
    <property type="entry name" value="Lipase"/>
</dbReference>
<keyword evidence="8" id="KW-1185">Reference proteome</keyword>
<evidence type="ECO:0000256" key="1">
    <source>
        <dbReference type="ARBA" id="ARBA00004613"/>
    </source>
</evidence>
<protein>
    <submittedName>
        <fullName evidence="7">Lipase member H</fullName>
    </submittedName>
</protein>
<dbReference type="PRINTS" id="PR00821">
    <property type="entry name" value="TAGLIPASE"/>
</dbReference>
<dbReference type="Proteomes" id="UP001219518">
    <property type="component" value="Unassembled WGS sequence"/>
</dbReference>